<protein>
    <submittedName>
        <fullName evidence="3">Transposase family protein</fullName>
    </submittedName>
</protein>
<dbReference type="InterPro" id="IPR002525">
    <property type="entry name" value="Transp_IS110-like_N"/>
</dbReference>
<evidence type="ECO:0000313" key="4">
    <source>
        <dbReference type="Proteomes" id="UP000251166"/>
    </source>
</evidence>
<evidence type="ECO:0000259" key="2">
    <source>
        <dbReference type="Pfam" id="PF02371"/>
    </source>
</evidence>
<name>A0A2Z4YQT6_RHILE</name>
<dbReference type="GO" id="GO:0004803">
    <property type="term" value="F:transposase activity"/>
    <property type="evidence" value="ECO:0007669"/>
    <property type="project" value="InterPro"/>
</dbReference>
<dbReference type="InterPro" id="IPR047650">
    <property type="entry name" value="Transpos_IS110"/>
</dbReference>
<sequence length="341" mass="37555">MEKVTTIGLDIAKQVFQVHGVNGAGAIVCRRRLRRDDVVGFFKALPPCLIGIEACATGHHWARVLMALGHEARLMPVSYVKPYVKRQKNDATDAEAICEAVTRPTMRFVPVKSEEQQSVLMLHRVRELLIRQRTMLVNALRGHLAEFGIVTRQGIAGVGMLIALVEDGDHDVIPPLARSALLLLVGQLREVHEKVSEMDRQIHAWHRSNELSRRLETIPGIGPITASAIAATVTDASLFKSGRQLAAWIGLVPRQNSSGGKDRLGRISKQGDPYLRRLLVVGAHAVLRFSRNGKTAPTRWAAELLAKKPYNIVAVALANKMARIVWALMATGRRFEAAPAL</sequence>
<keyword evidence="3" id="KW-0614">Plasmid</keyword>
<dbReference type="AlphaFoldDB" id="A0A2Z4YQT6"/>
<dbReference type="Pfam" id="PF02371">
    <property type="entry name" value="Transposase_20"/>
    <property type="match status" value="1"/>
</dbReference>
<dbReference type="GO" id="GO:0006313">
    <property type="term" value="P:DNA transposition"/>
    <property type="evidence" value="ECO:0007669"/>
    <property type="project" value="InterPro"/>
</dbReference>
<dbReference type="Pfam" id="PF01548">
    <property type="entry name" value="DEDD_Tnp_IS110"/>
    <property type="match status" value="1"/>
</dbReference>
<dbReference type="PANTHER" id="PTHR33055">
    <property type="entry name" value="TRANSPOSASE FOR INSERTION SEQUENCE ELEMENT IS1111A"/>
    <property type="match status" value="1"/>
</dbReference>
<dbReference type="PANTHER" id="PTHR33055:SF3">
    <property type="entry name" value="PUTATIVE TRANSPOSASE FOR IS117-RELATED"/>
    <property type="match status" value="1"/>
</dbReference>
<accession>A0A2Z4YQT6</accession>
<dbReference type="InterPro" id="IPR003346">
    <property type="entry name" value="Transposase_20"/>
</dbReference>
<feature type="domain" description="Transposase IS110-like N-terminal" evidence="1">
    <location>
        <begin position="7"/>
        <end position="147"/>
    </location>
</feature>
<dbReference type="RefSeq" id="WP_063473346.1">
    <property type="nucleotide sequence ID" value="NZ_CP030762.1"/>
</dbReference>
<dbReference type="EMBL" id="CP030762">
    <property type="protein sequence ID" value="AXA43777.1"/>
    <property type="molecule type" value="Genomic_DNA"/>
</dbReference>
<gene>
    <name evidence="3" type="ORF">DLJ82_7532</name>
</gene>
<proteinExistence type="predicted"/>
<reference evidence="3 4" key="1">
    <citation type="submission" date="2018-07" db="EMBL/GenBank/DDBJ databases">
        <title>Rhizobium leguminosarum strain:ATCC 14479 Genome sequencing and assembly.</title>
        <authorList>
            <person name="Chakraborty R."/>
        </authorList>
    </citation>
    <scope>NUCLEOTIDE SEQUENCE [LARGE SCALE GENOMIC DNA]</scope>
    <source>
        <strain evidence="3 4">ATCC 14479</strain>
        <plasmid evidence="4">Plasmid unnamed2</plasmid>
    </source>
</reference>
<geneLocation type="plasmid" evidence="3 4">
    <name>unnamed2</name>
</geneLocation>
<organism evidence="3 4">
    <name type="scientific">Rhizobium leguminosarum</name>
    <dbReference type="NCBI Taxonomy" id="384"/>
    <lineage>
        <taxon>Bacteria</taxon>
        <taxon>Pseudomonadati</taxon>
        <taxon>Pseudomonadota</taxon>
        <taxon>Alphaproteobacteria</taxon>
        <taxon>Hyphomicrobiales</taxon>
        <taxon>Rhizobiaceae</taxon>
        <taxon>Rhizobium/Agrobacterium group</taxon>
        <taxon>Rhizobium</taxon>
    </lineage>
</organism>
<feature type="domain" description="Transposase IS116/IS110/IS902 C-terminal" evidence="2">
    <location>
        <begin position="213"/>
        <end position="293"/>
    </location>
</feature>
<evidence type="ECO:0000259" key="1">
    <source>
        <dbReference type="Pfam" id="PF01548"/>
    </source>
</evidence>
<dbReference type="NCBIfam" id="NF033542">
    <property type="entry name" value="transpos_IS110"/>
    <property type="match status" value="1"/>
</dbReference>
<dbReference type="GO" id="GO:0003677">
    <property type="term" value="F:DNA binding"/>
    <property type="evidence" value="ECO:0007669"/>
    <property type="project" value="InterPro"/>
</dbReference>
<dbReference type="Proteomes" id="UP000251166">
    <property type="component" value="Plasmid unnamed2"/>
</dbReference>
<evidence type="ECO:0000313" key="3">
    <source>
        <dbReference type="EMBL" id="AXA43777.1"/>
    </source>
</evidence>